<feature type="transmembrane region" description="Helical" evidence="1">
    <location>
        <begin position="140"/>
        <end position="158"/>
    </location>
</feature>
<organism evidence="2 3">
    <name type="scientific">Agrobacterium genomosp. 13 str. CFBP 6927</name>
    <dbReference type="NCBI Taxonomy" id="1183428"/>
    <lineage>
        <taxon>Bacteria</taxon>
        <taxon>Pseudomonadati</taxon>
        <taxon>Pseudomonadota</taxon>
        <taxon>Alphaproteobacteria</taxon>
        <taxon>Hyphomicrobiales</taxon>
        <taxon>Rhizobiaceae</taxon>
        <taxon>Rhizobium/Agrobacterium group</taxon>
        <taxon>Agrobacterium</taxon>
        <taxon>Agrobacterium tumefaciens complex</taxon>
    </lineage>
</organism>
<gene>
    <name evidence="2" type="ORF">AGR13a_Cc290051</name>
</gene>
<evidence type="ECO:0000313" key="3">
    <source>
        <dbReference type="Proteomes" id="UP000191812"/>
    </source>
</evidence>
<dbReference type="RefSeq" id="WP_080835701.1">
    <property type="nucleotide sequence ID" value="NZ_LT009756.1"/>
</dbReference>
<keyword evidence="3" id="KW-1185">Reference proteome</keyword>
<reference evidence="2 3" key="1">
    <citation type="submission" date="2016-01" db="EMBL/GenBank/DDBJ databases">
        <authorList>
            <person name="Regsiter A."/>
            <person name="william w."/>
        </authorList>
    </citation>
    <scope>NUCLEOTIDE SEQUENCE [LARGE SCALE GENOMIC DNA]</scope>
    <source>
        <strain evidence="2 3">CFBP 6927</strain>
    </source>
</reference>
<dbReference type="EMBL" id="FBWH01000022">
    <property type="protein sequence ID" value="CUX29248.1"/>
    <property type="molecule type" value="Genomic_DNA"/>
</dbReference>
<keyword evidence="1" id="KW-0472">Membrane</keyword>
<feature type="transmembrane region" description="Helical" evidence="1">
    <location>
        <begin position="80"/>
        <end position="105"/>
    </location>
</feature>
<comment type="caution">
    <text evidence="2">The sequence shown here is derived from an EMBL/GenBank/DDBJ whole genome shotgun (WGS) entry which is preliminary data.</text>
</comment>
<feature type="transmembrane region" description="Helical" evidence="1">
    <location>
        <begin position="111"/>
        <end position="128"/>
    </location>
</feature>
<evidence type="ECO:0008006" key="4">
    <source>
        <dbReference type="Google" id="ProtNLM"/>
    </source>
</evidence>
<accession>A0ABM9VF14</accession>
<feature type="transmembrane region" description="Helical" evidence="1">
    <location>
        <begin position="17"/>
        <end position="39"/>
    </location>
</feature>
<dbReference type="Proteomes" id="UP000191812">
    <property type="component" value="Unassembled WGS sequence"/>
</dbReference>
<proteinExistence type="predicted"/>
<name>A0ABM9VF14_9HYPH</name>
<evidence type="ECO:0000256" key="1">
    <source>
        <dbReference type="SAM" id="Phobius"/>
    </source>
</evidence>
<feature type="transmembrane region" description="Helical" evidence="1">
    <location>
        <begin position="178"/>
        <end position="203"/>
    </location>
</feature>
<keyword evidence="1" id="KW-1133">Transmembrane helix</keyword>
<evidence type="ECO:0000313" key="2">
    <source>
        <dbReference type="EMBL" id="CUX29248.1"/>
    </source>
</evidence>
<keyword evidence="1" id="KW-0812">Transmembrane</keyword>
<sequence length="207" mass="22958">MDVLHGPVAVIRKHRRAFLTLNIAFYGLFAVSMLMTMLLPEIQAYLKTGIDEAYLRPGVFNTVAEAYGTQNLPKAMGMTFIINLLVAFVMTTLPSLIIPFIGILATLHRGILWGIMFAPLGPHTAMLIPHSITLLIEGQAYVLAAFGAYVHGRTFLRISEYRVSTRWEAWKAGLVPLANIYCLVILALAVAAIYEVLEAIYIIPRII</sequence>
<protein>
    <recommendedName>
        <fullName evidence="4">Stage II sporulation protein M</fullName>
    </recommendedName>
</protein>